<keyword evidence="4 8" id="KW-0812">Transmembrane</keyword>
<evidence type="ECO:0000313" key="11">
    <source>
        <dbReference type="Proteomes" id="UP001629244"/>
    </source>
</evidence>
<dbReference type="Pfam" id="PF00999">
    <property type="entry name" value="Na_H_Exchanger"/>
    <property type="match status" value="1"/>
</dbReference>
<keyword evidence="3" id="KW-0050">Antiport</keyword>
<keyword evidence="7 8" id="KW-0472">Membrane</keyword>
<comment type="caution">
    <text evidence="10">The sequence shown here is derived from an EMBL/GenBank/DDBJ whole genome shotgun (WGS) entry which is preliminary data.</text>
</comment>
<evidence type="ECO:0000259" key="9">
    <source>
        <dbReference type="Pfam" id="PF00999"/>
    </source>
</evidence>
<dbReference type="Proteomes" id="UP001629244">
    <property type="component" value="Unassembled WGS sequence"/>
</dbReference>
<comment type="subcellular location">
    <subcellularLocation>
        <location evidence="1">Cell membrane</location>
        <topology evidence="1">Multi-pass membrane protein</topology>
    </subcellularLocation>
</comment>
<organism evidence="10 11">
    <name type="scientific">Sphingomonas plantiphila</name>
    <dbReference type="NCBI Taxonomy" id="3163295"/>
    <lineage>
        <taxon>Bacteria</taxon>
        <taxon>Pseudomonadati</taxon>
        <taxon>Pseudomonadota</taxon>
        <taxon>Alphaproteobacteria</taxon>
        <taxon>Sphingomonadales</taxon>
        <taxon>Sphingomonadaceae</taxon>
        <taxon>Sphingomonas</taxon>
    </lineage>
</organism>
<evidence type="ECO:0000256" key="7">
    <source>
        <dbReference type="ARBA" id="ARBA00023136"/>
    </source>
</evidence>
<feature type="transmembrane region" description="Helical" evidence="8">
    <location>
        <begin position="77"/>
        <end position="94"/>
    </location>
</feature>
<feature type="transmembrane region" description="Helical" evidence="8">
    <location>
        <begin position="14"/>
        <end position="32"/>
    </location>
</feature>
<evidence type="ECO:0000256" key="1">
    <source>
        <dbReference type="ARBA" id="ARBA00004651"/>
    </source>
</evidence>
<reference evidence="10 11" key="1">
    <citation type="submission" date="2024-06" db="EMBL/GenBank/DDBJ databases">
        <authorList>
            <person name="Kaempfer P."/>
            <person name="Viver T."/>
        </authorList>
    </citation>
    <scope>NUCLEOTIDE SEQUENCE [LARGE SCALE GENOMIC DNA]</scope>
    <source>
        <strain evidence="10 11">ST-64</strain>
    </source>
</reference>
<evidence type="ECO:0000256" key="5">
    <source>
        <dbReference type="ARBA" id="ARBA00022989"/>
    </source>
</evidence>
<feature type="transmembrane region" description="Helical" evidence="8">
    <location>
        <begin position="39"/>
        <end position="57"/>
    </location>
</feature>
<evidence type="ECO:0000256" key="8">
    <source>
        <dbReference type="SAM" id="Phobius"/>
    </source>
</evidence>
<protein>
    <submittedName>
        <fullName evidence="10">Cation:proton antiporter</fullName>
    </submittedName>
</protein>
<evidence type="ECO:0000256" key="2">
    <source>
        <dbReference type="ARBA" id="ARBA00022448"/>
    </source>
</evidence>
<feature type="transmembrane region" description="Helical" evidence="8">
    <location>
        <begin position="390"/>
        <end position="411"/>
    </location>
</feature>
<keyword evidence="11" id="KW-1185">Reference proteome</keyword>
<evidence type="ECO:0000256" key="3">
    <source>
        <dbReference type="ARBA" id="ARBA00022449"/>
    </source>
</evidence>
<feature type="transmembrane region" description="Helical" evidence="8">
    <location>
        <begin position="254"/>
        <end position="279"/>
    </location>
</feature>
<evidence type="ECO:0000313" key="10">
    <source>
        <dbReference type="EMBL" id="MFL9840247.1"/>
    </source>
</evidence>
<dbReference type="RefSeq" id="WP_408077192.1">
    <property type="nucleotide sequence ID" value="NZ_JBELQC010000001.1"/>
</dbReference>
<dbReference type="InterPro" id="IPR006153">
    <property type="entry name" value="Cation/H_exchanger_TM"/>
</dbReference>
<sequence length="423" mass="45316">MTAVEASFAPLIDLYIPLLLGTGVLILLVSWLPLVLNKLPLSLPIICVGFGALLFSFDRFTPFALHPIEGPFLVEKAAELIVIVSLMGAGLKIDRAFSWKNWRLCVRLLAIAMPLTILALTLLGQAMLGVGVATALLLAASLAPTDPVLASDVQIGEPESESDDEARFALTSEAGLNDALAFPFVHLAIGVAAGGWAISNVAAWALDAVVIRMAVGFVLGWAGGWALGKIIYRIPADTQLSRTGDGFVALGATLFIYAITELAHGYGFLAVFVAGLMLRRAARDNDFNARMHDFADETERLLMMALLVMFGGMLTAGGLFAMIGWVELAFALVALFIVRPLAGWIALAGCRLAPFERPVIAFFGIRGLGSVFYFAYGINHGQFEEPVRLWGALGVIILISILLHGTTATHAMRLLERGRKQVA</sequence>
<dbReference type="PANTHER" id="PTHR32507:SF8">
    <property type="entry name" value="CNH1P"/>
    <property type="match status" value="1"/>
</dbReference>
<evidence type="ECO:0000256" key="4">
    <source>
        <dbReference type="ARBA" id="ARBA00022692"/>
    </source>
</evidence>
<keyword evidence="2" id="KW-0813">Transport</keyword>
<feature type="transmembrane region" description="Helical" evidence="8">
    <location>
        <begin position="213"/>
        <end position="234"/>
    </location>
</feature>
<dbReference type="EMBL" id="JBELQC010000001">
    <property type="protein sequence ID" value="MFL9840247.1"/>
    <property type="molecule type" value="Genomic_DNA"/>
</dbReference>
<keyword evidence="6" id="KW-0406">Ion transport</keyword>
<feature type="domain" description="Cation/H+ exchanger transmembrane" evidence="9">
    <location>
        <begin position="25"/>
        <end position="411"/>
    </location>
</feature>
<dbReference type="PANTHER" id="PTHR32507">
    <property type="entry name" value="NA(+)/H(+) ANTIPORTER 1"/>
    <property type="match status" value="1"/>
</dbReference>
<feature type="transmembrane region" description="Helical" evidence="8">
    <location>
        <begin position="328"/>
        <end position="347"/>
    </location>
</feature>
<feature type="transmembrane region" description="Helical" evidence="8">
    <location>
        <begin position="184"/>
        <end position="206"/>
    </location>
</feature>
<feature type="transmembrane region" description="Helical" evidence="8">
    <location>
        <begin position="359"/>
        <end position="378"/>
    </location>
</feature>
<evidence type="ECO:0000256" key="6">
    <source>
        <dbReference type="ARBA" id="ARBA00023065"/>
    </source>
</evidence>
<proteinExistence type="predicted"/>
<feature type="transmembrane region" description="Helical" evidence="8">
    <location>
        <begin position="106"/>
        <end position="139"/>
    </location>
</feature>
<keyword evidence="5 8" id="KW-1133">Transmembrane helix</keyword>
<feature type="transmembrane region" description="Helical" evidence="8">
    <location>
        <begin position="300"/>
        <end position="322"/>
    </location>
</feature>
<name>A0ABW8YLC8_9SPHN</name>
<gene>
    <name evidence="10" type="ORF">ABS767_04665</name>
</gene>
<accession>A0ABW8YLC8</accession>